<sequence length="1050" mass="122256">MSLVHINQLIEKERQKHLPKGFWKNEENSEHDYNDSTVFDNCLTGVIKSISGIYSNKTALNDASKKEDNNSLDIEEDKDNSKIGNQFSVDVIKLSYDRDETDYFDSEDEYWESITEKEMENVFCPSCQMHHPTLNLKEQRQSISCYAEKWAKEFTSTIEKFAKKNNFEIRDVYGDGNCLFRAVADQFMINGCPGHTEISLRQIAIKHLEINHTNYGVHTSSFIPGEMWEDYLRRMKKSGEWGDHIMLQALADAFLLDINVYNVVYTDIRRINITAKLQQGLFSLFPICLGHIGESHYFSLRPSQWLTELPYKALIYRMQATCTEKTLQERTNLLDSKLAIMSHGRVKESSFGGAAEYVLQYLSLEESSEDSKASTPPRAKSERIFHSHNRMNLQFEETEDSQRNLIQDQSHVDPLSGIDTYHLTFIMKRIFPLKMICSQISTSRAFYRNEEMYFHFLGSVANNTNVMLTDISCSQKMNQTRPTTYHGRHYDRLPRIVVFKQDLIAVHANEYLEGSPLNKCVLVDCHETPPGYCRLRLPFPSTVDERNGRRVGSNIYQNAFIIPDDLRSKMSKVATGEIQYIGVCCKTFPFSRRWPEGKTRREFPSRMLIDSFIKQGCSLIPKSHKYSVSPDIEWQFNFSMAEYIIFQNLTYAQKHGFCVLKVLTENMINDVPCKLKHLKNVYLMALEDIPSSAWETSFSGCVLFVLDKLLECYKKKHIPNFFIPEQNHLDCFPEEDFSILITHLEFIRLFPTLSIQIIAEKYGFTYGPNMIRRVLSSMESEKTNVYHEDFHDLFWPLTNAAARAIAKIGFYDVSLDMLREAYEENLLIPQRGIGISSFCEVFVKAVAEMKQRLSRAIMIEMYDTSLGSNLSDVLKKPDLRLENCLQWSIDSMLNWIEISPDMFGDMIAISHALYECSRLEYKRRNKVIAELTIKTAIRCIKEVLFRKPLKEESLNYSNSKAEIDADQRTVKRELIPYYIHLFFVSRLDFKVVPLIEYMDDIENLCNEFPEMAGIVGHMFQYLGQREKRQLYMRMFHSQCHERGEYDHSKT</sequence>
<reference evidence="3" key="1">
    <citation type="submission" date="2025-08" db="UniProtKB">
        <authorList>
            <consortium name="RefSeq"/>
        </authorList>
    </citation>
    <scope>IDENTIFICATION</scope>
    <source>
        <tissue evidence="3">Whole sample</tissue>
    </source>
</reference>
<dbReference type="PROSITE" id="PS50802">
    <property type="entry name" value="OTU"/>
    <property type="match status" value="1"/>
</dbReference>
<organism evidence="2 3">
    <name type="scientific">Crassostrea virginica</name>
    <name type="common">Eastern oyster</name>
    <dbReference type="NCBI Taxonomy" id="6565"/>
    <lineage>
        <taxon>Eukaryota</taxon>
        <taxon>Metazoa</taxon>
        <taxon>Spiralia</taxon>
        <taxon>Lophotrochozoa</taxon>
        <taxon>Mollusca</taxon>
        <taxon>Bivalvia</taxon>
        <taxon>Autobranchia</taxon>
        <taxon>Pteriomorphia</taxon>
        <taxon>Ostreida</taxon>
        <taxon>Ostreoidea</taxon>
        <taxon>Ostreidae</taxon>
        <taxon>Crassostrea</taxon>
    </lineage>
</organism>
<dbReference type="InterPro" id="IPR038765">
    <property type="entry name" value="Papain-like_cys_pep_sf"/>
</dbReference>
<proteinExistence type="predicted"/>
<evidence type="ECO:0000313" key="3">
    <source>
        <dbReference type="RefSeq" id="XP_022297682.1"/>
    </source>
</evidence>
<keyword evidence="2" id="KW-1185">Reference proteome</keyword>
<dbReference type="Proteomes" id="UP000694844">
    <property type="component" value="Chromosome 8"/>
</dbReference>
<dbReference type="PANTHER" id="PTHR12419:SF11">
    <property type="entry name" value="OTU DOMAIN-CONTAINING PROTEIN DDB_G0284757"/>
    <property type="match status" value="1"/>
</dbReference>
<accession>A0A8B8B2P5</accession>
<dbReference type="InterPro" id="IPR046906">
    <property type="entry name" value="Mab-21_HhH/H2TH-like"/>
</dbReference>
<dbReference type="AlphaFoldDB" id="A0A8B8B2P5"/>
<protein>
    <submittedName>
        <fullName evidence="3">Uncharacterized protein LOC111107032 isoform X1</fullName>
    </submittedName>
</protein>
<evidence type="ECO:0000313" key="2">
    <source>
        <dbReference type="Proteomes" id="UP000694844"/>
    </source>
</evidence>
<name>A0A8B8B2P5_CRAVI</name>
<dbReference type="SMART" id="SM01265">
    <property type="entry name" value="Mab-21"/>
    <property type="match status" value="1"/>
</dbReference>
<feature type="domain" description="OTU" evidence="1">
    <location>
        <begin position="167"/>
        <end position="303"/>
    </location>
</feature>
<dbReference type="Gene3D" id="3.90.70.80">
    <property type="match status" value="1"/>
</dbReference>
<dbReference type="InterPro" id="IPR024810">
    <property type="entry name" value="MAB21L/cGLR"/>
</dbReference>
<dbReference type="Pfam" id="PF02338">
    <property type="entry name" value="OTU"/>
    <property type="match status" value="1"/>
</dbReference>
<dbReference type="Pfam" id="PF20266">
    <property type="entry name" value="Mab-21_C"/>
    <property type="match status" value="1"/>
</dbReference>
<dbReference type="GO" id="GO:0016579">
    <property type="term" value="P:protein deubiquitination"/>
    <property type="evidence" value="ECO:0007669"/>
    <property type="project" value="TreeGrafter"/>
</dbReference>
<dbReference type="GO" id="GO:0004843">
    <property type="term" value="F:cysteine-type deubiquitinase activity"/>
    <property type="evidence" value="ECO:0007669"/>
    <property type="project" value="TreeGrafter"/>
</dbReference>
<dbReference type="SUPFAM" id="SSF54001">
    <property type="entry name" value="Cysteine proteinases"/>
    <property type="match status" value="1"/>
</dbReference>
<dbReference type="InterPro" id="IPR050704">
    <property type="entry name" value="Peptidase_C85-like"/>
</dbReference>
<evidence type="ECO:0000259" key="1">
    <source>
        <dbReference type="PROSITE" id="PS50802"/>
    </source>
</evidence>
<dbReference type="PANTHER" id="PTHR12419">
    <property type="entry name" value="OTU DOMAIN CONTAINING PROTEIN"/>
    <property type="match status" value="1"/>
</dbReference>
<dbReference type="Gene3D" id="1.10.1410.40">
    <property type="match status" value="1"/>
</dbReference>
<dbReference type="KEGG" id="cvn:111107032"/>
<gene>
    <name evidence="3" type="primary">LOC111107032</name>
</gene>
<dbReference type="RefSeq" id="XP_022297682.1">
    <property type="nucleotide sequence ID" value="XM_022441974.1"/>
</dbReference>
<dbReference type="InterPro" id="IPR003323">
    <property type="entry name" value="OTU_dom"/>
</dbReference>
<dbReference type="CDD" id="cd22758">
    <property type="entry name" value="OTU_232R-like"/>
    <property type="match status" value="1"/>
</dbReference>
<dbReference type="GeneID" id="111107032"/>
<dbReference type="OrthoDB" id="6148950at2759"/>